<evidence type="ECO:0000313" key="12">
    <source>
        <dbReference type="Proteomes" id="UP001328107"/>
    </source>
</evidence>
<evidence type="ECO:0000256" key="10">
    <source>
        <dbReference type="SAM" id="Phobius"/>
    </source>
</evidence>
<accession>A0AAN5CML5</accession>
<evidence type="ECO:0000256" key="1">
    <source>
        <dbReference type="ARBA" id="ARBA00001971"/>
    </source>
</evidence>
<dbReference type="Proteomes" id="UP001328107">
    <property type="component" value="Unassembled WGS sequence"/>
</dbReference>
<reference evidence="12" key="1">
    <citation type="submission" date="2022-10" db="EMBL/GenBank/DDBJ databases">
        <title>Genome assembly of Pristionchus species.</title>
        <authorList>
            <person name="Yoshida K."/>
            <person name="Sommer R.J."/>
        </authorList>
    </citation>
    <scope>NUCLEOTIDE SEQUENCE [LARGE SCALE GENOMIC DNA]</scope>
    <source>
        <strain evidence="12">RS5460</strain>
    </source>
</reference>
<name>A0AAN5CML5_9BILA</name>
<evidence type="ECO:0000256" key="7">
    <source>
        <dbReference type="ARBA" id="ARBA00023033"/>
    </source>
</evidence>
<gene>
    <name evidence="11" type="ORF">PMAYCL1PPCAC_17389</name>
</gene>
<dbReference type="Pfam" id="PF00067">
    <property type="entry name" value="p450"/>
    <property type="match status" value="1"/>
</dbReference>
<dbReference type="AlphaFoldDB" id="A0AAN5CML5"/>
<evidence type="ECO:0000313" key="11">
    <source>
        <dbReference type="EMBL" id="GMR47194.1"/>
    </source>
</evidence>
<dbReference type="InterPro" id="IPR036396">
    <property type="entry name" value="Cyt_P450_sf"/>
</dbReference>
<keyword evidence="7 9" id="KW-0503">Monooxygenase</keyword>
<evidence type="ECO:0008006" key="13">
    <source>
        <dbReference type="Google" id="ProtNLM"/>
    </source>
</evidence>
<dbReference type="GO" id="GO:0004497">
    <property type="term" value="F:monooxygenase activity"/>
    <property type="evidence" value="ECO:0007669"/>
    <property type="project" value="UniProtKB-KW"/>
</dbReference>
<dbReference type="PANTHER" id="PTHR24292:SF102">
    <property type="entry name" value="CYTOCHROME P450 FAMILY-RELATED"/>
    <property type="match status" value="1"/>
</dbReference>
<organism evidence="11 12">
    <name type="scientific">Pristionchus mayeri</name>
    <dbReference type="NCBI Taxonomy" id="1317129"/>
    <lineage>
        <taxon>Eukaryota</taxon>
        <taxon>Metazoa</taxon>
        <taxon>Ecdysozoa</taxon>
        <taxon>Nematoda</taxon>
        <taxon>Chromadorea</taxon>
        <taxon>Rhabditida</taxon>
        <taxon>Rhabditina</taxon>
        <taxon>Diplogasteromorpha</taxon>
        <taxon>Diplogasteroidea</taxon>
        <taxon>Neodiplogasteridae</taxon>
        <taxon>Pristionchus</taxon>
    </lineage>
</organism>
<feature type="non-terminal residue" evidence="11">
    <location>
        <position position="512"/>
    </location>
</feature>
<proteinExistence type="inferred from homology"/>
<keyword evidence="12" id="KW-1185">Reference proteome</keyword>
<dbReference type="Gene3D" id="1.10.630.10">
    <property type="entry name" value="Cytochrome P450"/>
    <property type="match status" value="1"/>
</dbReference>
<comment type="cofactor">
    <cofactor evidence="1 8">
        <name>heme</name>
        <dbReference type="ChEBI" id="CHEBI:30413"/>
    </cofactor>
</comment>
<evidence type="ECO:0000256" key="4">
    <source>
        <dbReference type="ARBA" id="ARBA00022723"/>
    </source>
</evidence>
<dbReference type="InterPro" id="IPR001128">
    <property type="entry name" value="Cyt_P450"/>
</dbReference>
<dbReference type="PRINTS" id="PR00385">
    <property type="entry name" value="P450"/>
</dbReference>
<keyword evidence="3 8" id="KW-0349">Heme</keyword>
<dbReference type="InterPro" id="IPR050476">
    <property type="entry name" value="Insect_CytP450_Detox"/>
</dbReference>
<keyword evidence="10" id="KW-0472">Membrane</keyword>
<feature type="non-terminal residue" evidence="11">
    <location>
        <position position="1"/>
    </location>
</feature>
<dbReference type="PANTHER" id="PTHR24292">
    <property type="entry name" value="CYTOCHROME P450"/>
    <property type="match status" value="1"/>
</dbReference>
<dbReference type="PROSITE" id="PS00086">
    <property type="entry name" value="CYTOCHROME_P450"/>
    <property type="match status" value="1"/>
</dbReference>
<keyword evidence="10" id="KW-1133">Transmembrane helix</keyword>
<keyword evidence="10" id="KW-0812">Transmembrane</keyword>
<dbReference type="InterPro" id="IPR017972">
    <property type="entry name" value="Cyt_P450_CS"/>
</dbReference>
<evidence type="ECO:0000256" key="2">
    <source>
        <dbReference type="ARBA" id="ARBA00010617"/>
    </source>
</evidence>
<dbReference type="EMBL" id="BTRK01000004">
    <property type="protein sequence ID" value="GMR47194.1"/>
    <property type="molecule type" value="Genomic_DNA"/>
</dbReference>
<evidence type="ECO:0000256" key="9">
    <source>
        <dbReference type="RuleBase" id="RU000461"/>
    </source>
</evidence>
<dbReference type="SUPFAM" id="SSF48264">
    <property type="entry name" value="Cytochrome P450"/>
    <property type="match status" value="1"/>
</dbReference>
<evidence type="ECO:0000256" key="6">
    <source>
        <dbReference type="ARBA" id="ARBA00023004"/>
    </source>
</evidence>
<keyword evidence="5 9" id="KW-0560">Oxidoreductase</keyword>
<dbReference type="InterPro" id="IPR002401">
    <property type="entry name" value="Cyt_P450_E_grp-I"/>
</dbReference>
<keyword evidence="6 8" id="KW-0408">Iron</keyword>
<evidence type="ECO:0000256" key="5">
    <source>
        <dbReference type="ARBA" id="ARBA00023002"/>
    </source>
</evidence>
<dbReference type="PRINTS" id="PR00463">
    <property type="entry name" value="EP450I"/>
</dbReference>
<feature type="binding site" description="axial binding residue" evidence="8">
    <location>
        <position position="466"/>
    </location>
    <ligand>
        <name>heme</name>
        <dbReference type="ChEBI" id="CHEBI:30413"/>
    </ligand>
    <ligandPart>
        <name>Fe</name>
        <dbReference type="ChEBI" id="CHEBI:18248"/>
    </ligandPart>
</feature>
<sequence>SSVFTAIGFNFLSIINGSIYTLGTLLWFAAWRKLQPHWDDKKNYWSRRGIKGPEAQILLGNLRELQDFSRPRSLVIRDWTKQFGKVYGFHDGHRKVLVISDLELMNQLLVKKFDHFTARIPFSHEEGKEDGPKTQLVQARGAHWKKLRALASHAFTNKALRNIERTVEESTLRMIDEMKKKEGELNVLEFYQELTLDVISKIALGQKDAKMFENPNIQTCRQIFYSPQPSFLSTIPLTMPVLQKPMMFALGKLGAAGEHPYLKMLAEVERTVGQRKKEREAGSPSSGDFIDIFLDAEVDPSEMELAGDSKTSRKLVFDEVVSLCIVMLLAGFETTANSLSYLTHFLANFPDVQERIYEEIEAVCPGDSIDYEDLVELKYTDATIKESLRFYPLASFVVSRECEKRTTLGDIQMEVGDYIMTDTWAMHMDKEIWGEDAESYRPERWLEESSRARIAFQSFGEGPRMCIGMRLAYMEEKTAIAHMLKNFTIKKTENTNPIKLVGNLTVAPERVN</sequence>
<evidence type="ECO:0000256" key="3">
    <source>
        <dbReference type="ARBA" id="ARBA00022617"/>
    </source>
</evidence>
<dbReference type="GO" id="GO:0020037">
    <property type="term" value="F:heme binding"/>
    <property type="evidence" value="ECO:0007669"/>
    <property type="project" value="InterPro"/>
</dbReference>
<protein>
    <recommendedName>
        <fullName evidence="13">Cytochrome P450</fullName>
    </recommendedName>
</protein>
<dbReference type="FunFam" id="1.10.630.10:FF:000182">
    <property type="entry name" value="Cytochrome P450 3A4"/>
    <property type="match status" value="1"/>
</dbReference>
<evidence type="ECO:0000256" key="8">
    <source>
        <dbReference type="PIRSR" id="PIRSR602401-1"/>
    </source>
</evidence>
<feature type="transmembrane region" description="Helical" evidence="10">
    <location>
        <begin position="6"/>
        <end position="31"/>
    </location>
</feature>
<dbReference type="GO" id="GO:0005506">
    <property type="term" value="F:iron ion binding"/>
    <property type="evidence" value="ECO:0007669"/>
    <property type="project" value="InterPro"/>
</dbReference>
<comment type="similarity">
    <text evidence="2 9">Belongs to the cytochrome P450 family.</text>
</comment>
<dbReference type="GO" id="GO:0016705">
    <property type="term" value="F:oxidoreductase activity, acting on paired donors, with incorporation or reduction of molecular oxygen"/>
    <property type="evidence" value="ECO:0007669"/>
    <property type="project" value="InterPro"/>
</dbReference>
<comment type="caution">
    <text evidence="11">The sequence shown here is derived from an EMBL/GenBank/DDBJ whole genome shotgun (WGS) entry which is preliminary data.</text>
</comment>
<keyword evidence="4 8" id="KW-0479">Metal-binding</keyword>